<comment type="caution">
    <text evidence="2">The sequence shown here is derived from an EMBL/GenBank/DDBJ whole genome shotgun (WGS) entry which is preliminary data.</text>
</comment>
<organism evidence="2 3">
    <name type="scientific">Capronia epimyces CBS 606.96</name>
    <dbReference type="NCBI Taxonomy" id="1182542"/>
    <lineage>
        <taxon>Eukaryota</taxon>
        <taxon>Fungi</taxon>
        <taxon>Dikarya</taxon>
        <taxon>Ascomycota</taxon>
        <taxon>Pezizomycotina</taxon>
        <taxon>Eurotiomycetes</taxon>
        <taxon>Chaetothyriomycetidae</taxon>
        <taxon>Chaetothyriales</taxon>
        <taxon>Herpotrichiellaceae</taxon>
        <taxon>Capronia</taxon>
    </lineage>
</organism>
<keyword evidence="3" id="KW-1185">Reference proteome</keyword>
<dbReference type="GeneID" id="19171581"/>
<feature type="compositionally biased region" description="Acidic residues" evidence="1">
    <location>
        <begin position="169"/>
        <end position="179"/>
    </location>
</feature>
<sequence length="204" mass="22967">MNTKPKYARPLCLATWASYFEPLANAIGLMRHHHWDSKYLKDDRPDLEVYQGLRKYETGTETKWWELEYIYGRDGLQAKIRASKKASKELAELDGTEPEDKRNQMQAQADNAIEAFNNLMQPLRKSVFVTLSPEVTAFGKKSLWLPKSCSSLLRIFIEPAPPAMVPREEDLDGMSDGADEAGNSVKDSKGGNRGNGQGTRTATR</sequence>
<evidence type="ECO:0000256" key="1">
    <source>
        <dbReference type="SAM" id="MobiDB-lite"/>
    </source>
</evidence>
<proteinExistence type="predicted"/>
<dbReference type="RefSeq" id="XP_007735781.1">
    <property type="nucleotide sequence ID" value="XM_007737591.1"/>
</dbReference>
<dbReference type="Proteomes" id="UP000019478">
    <property type="component" value="Unassembled WGS sequence"/>
</dbReference>
<gene>
    <name evidence="2" type="ORF">A1O3_07483</name>
</gene>
<accession>W9XLU6</accession>
<reference evidence="2 3" key="1">
    <citation type="submission" date="2013-03" db="EMBL/GenBank/DDBJ databases">
        <title>The Genome Sequence of Capronia epimyces CBS 606.96.</title>
        <authorList>
            <consortium name="The Broad Institute Genomics Platform"/>
            <person name="Cuomo C."/>
            <person name="de Hoog S."/>
            <person name="Gorbushina A."/>
            <person name="Walker B."/>
            <person name="Young S.K."/>
            <person name="Zeng Q."/>
            <person name="Gargeya S."/>
            <person name="Fitzgerald M."/>
            <person name="Haas B."/>
            <person name="Abouelleil A."/>
            <person name="Allen A.W."/>
            <person name="Alvarado L."/>
            <person name="Arachchi H.M."/>
            <person name="Berlin A.M."/>
            <person name="Chapman S.B."/>
            <person name="Gainer-Dewar J."/>
            <person name="Goldberg J."/>
            <person name="Griggs A."/>
            <person name="Gujja S."/>
            <person name="Hansen M."/>
            <person name="Howarth C."/>
            <person name="Imamovic A."/>
            <person name="Ireland A."/>
            <person name="Larimer J."/>
            <person name="McCowan C."/>
            <person name="Murphy C."/>
            <person name="Pearson M."/>
            <person name="Poon T.W."/>
            <person name="Priest M."/>
            <person name="Roberts A."/>
            <person name="Saif S."/>
            <person name="Shea T."/>
            <person name="Sisk P."/>
            <person name="Sykes S."/>
            <person name="Wortman J."/>
            <person name="Nusbaum C."/>
            <person name="Birren B."/>
        </authorList>
    </citation>
    <scope>NUCLEOTIDE SEQUENCE [LARGE SCALE GENOMIC DNA]</scope>
    <source>
        <strain evidence="2 3">CBS 606.96</strain>
    </source>
</reference>
<evidence type="ECO:0000313" key="3">
    <source>
        <dbReference type="Proteomes" id="UP000019478"/>
    </source>
</evidence>
<evidence type="ECO:0000313" key="2">
    <source>
        <dbReference type="EMBL" id="EXJ81193.1"/>
    </source>
</evidence>
<feature type="region of interest" description="Disordered" evidence="1">
    <location>
        <begin position="164"/>
        <end position="204"/>
    </location>
</feature>
<protein>
    <submittedName>
        <fullName evidence="2">Uncharacterized protein</fullName>
    </submittedName>
</protein>
<dbReference type="HOGENOM" id="CLU_1343084_0_0_1"/>
<name>W9XLU6_9EURO</name>
<dbReference type="AlphaFoldDB" id="W9XLU6"/>
<dbReference type="EMBL" id="AMGY01000006">
    <property type="protein sequence ID" value="EXJ81193.1"/>
    <property type="molecule type" value="Genomic_DNA"/>
</dbReference>